<evidence type="ECO:0000313" key="5">
    <source>
        <dbReference type="Proteomes" id="UP001369082"/>
    </source>
</evidence>
<reference evidence="4 5" key="1">
    <citation type="submission" date="2024-02" db="EMBL/GenBank/DDBJ databases">
        <title>Bacteria isolated from the canopy kelp, Nereocystis luetkeana.</title>
        <authorList>
            <person name="Pfister C.A."/>
            <person name="Younker I.T."/>
            <person name="Light S.H."/>
        </authorList>
    </citation>
    <scope>NUCLEOTIDE SEQUENCE [LARGE SCALE GENOMIC DNA]</scope>
    <source>
        <strain evidence="4 5">TI.1.05</strain>
    </source>
</reference>
<evidence type="ECO:0000259" key="3">
    <source>
        <dbReference type="PROSITE" id="PS50902"/>
    </source>
</evidence>
<accession>A0ABU9GUJ9</accession>
<dbReference type="PROSITE" id="PS50902">
    <property type="entry name" value="FLAVODOXIN_LIKE"/>
    <property type="match status" value="1"/>
</dbReference>
<evidence type="ECO:0000256" key="2">
    <source>
        <dbReference type="ARBA" id="ARBA00022643"/>
    </source>
</evidence>
<feature type="non-terminal residue" evidence="4">
    <location>
        <position position="1"/>
    </location>
</feature>
<dbReference type="EMBL" id="JBAKAZ010000295">
    <property type="protein sequence ID" value="MEL0631002.1"/>
    <property type="molecule type" value="Genomic_DNA"/>
</dbReference>
<dbReference type="SUPFAM" id="SSF52218">
    <property type="entry name" value="Flavoproteins"/>
    <property type="match status" value="1"/>
</dbReference>
<comment type="caution">
    <text evidence="4">The sequence shown here is derived from an EMBL/GenBank/DDBJ whole genome shotgun (WGS) entry which is preliminary data.</text>
</comment>
<evidence type="ECO:0000256" key="1">
    <source>
        <dbReference type="ARBA" id="ARBA00022630"/>
    </source>
</evidence>
<feature type="domain" description="Flavodoxin-like" evidence="3">
    <location>
        <begin position="41"/>
        <end position="75"/>
    </location>
</feature>
<protein>
    <submittedName>
        <fullName evidence="4">Sulfite reductase [NADPH] flavoprotein alpha-component</fullName>
    </submittedName>
</protein>
<gene>
    <name evidence="4" type="ORF">V6256_15625</name>
</gene>
<dbReference type="Proteomes" id="UP001369082">
    <property type="component" value="Unassembled WGS sequence"/>
</dbReference>
<dbReference type="Gene3D" id="3.40.50.360">
    <property type="match status" value="1"/>
</dbReference>
<dbReference type="InterPro" id="IPR008254">
    <property type="entry name" value="Flavodoxin/NO_synth"/>
</dbReference>
<dbReference type="InterPro" id="IPR029039">
    <property type="entry name" value="Flavoprotein-like_sf"/>
</dbReference>
<evidence type="ECO:0000313" key="4">
    <source>
        <dbReference type="EMBL" id="MEL0631002.1"/>
    </source>
</evidence>
<sequence length="75" mass="7461">LQQATAGLDAVQTPWLSGYLAGVSQGPVTAAATTQSAGQTLTILYASQTGNAKGEASQLAETANAAGLKVVLRTT</sequence>
<feature type="non-terminal residue" evidence="4">
    <location>
        <position position="75"/>
    </location>
</feature>
<name>A0ABU9GUJ9_9GAMM</name>
<keyword evidence="1" id="KW-0285">Flavoprotein</keyword>
<organism evidence="4 5">
    <name type="scientific">Psychromonas aquatilis</name>
    <dbReference type="NCBI Taxonomy" id="2005072"/>
    <lineage>
        <taxon>Bacteria</taxon>
        <taxon>Pseudomonadati</taxon>
        <taxon>Pseudomonadota</taxon>
        <taxon>Gammaproteobacteria</taxon>
        <taxon>Alteromonadales</taxon>
        <taxon>Psychromonadaceae</taxon>
        <taxon>Psychromonas</taxon>
    </lineage>
</organism>
<keyword evidence="5" id="KW-1185">Reference proteome</keyword>
<proteinExistence type="predicted"/>
<keyword evidence="2" id="KW-0288">FMN</keyword>